<evidence type="ECO:0000256" key="12">
    <source>
        <dbReference type="RuleBase" id="RU368089"/>
    </source>
</evidence>
<dbReference type="EMBL" id="LT635766">
    <property type="protein sequence ID" value="SGZ53584.1"/>
    <property type="molecule type" value="Genomic_DNA"/>
</dbReference>
<evidence type="ECO:0000256" key="11">
    <source>
        <dbReference type="ARBA" id="ARBA00038888"/>
    </source>
</evidence>
<dbReference type="PANTHER" id="PTHR10412:SF11">
    <property type="entry name" value="MANNOSYL-OLIGOSACCHARIDE GLUCOSIDASE"/>
    <property type="match status" value="1"/>
</dbReference>
<evidence type="ECO:0000256" key="10">
    <source>
        <dbReference type="ARBA" id="ARBA00023295"/>
    </source>
</evidence>
<accession>A0A1L0DCF4</accession>
<keyword evidence="6" id="KW-0735">Signal-anchor</keyword>
<feature type="chain" id="PRO_5012205193" description="Mannosyl-oligosaccharide glucosidase" evidence="14">
    <location>
        <begin position="22"/>
        <end position="836"/>
    </location>
</feature>
<keyword evidence="3" id="KW-0812">Transmembrane</keyword>
<evidence type="ECO:0000256" key="14">
    <source>
        <dbReference type="SAM" id="SignalP"/>
    </source>
</evidence>
<reference evidence="17 18" key="1">
    <citation type="submission" date="2016-10" db="EMBL/GenBank/DDBJ databases">
        <authorList>
            <person name="de Groot N.N."/>
        </authorList>
    </citation>
    <scope>NUCLEOTIDE SEQUENCE [LARGE SCALE GENOMIC DNA]</scope>
    <source>
        <strain evidence="17 18">PYCC 4715</strain>
    </source>
</reference>
<dbReference type="GO" id="GO:0005789">
    <property type="term" value="C:endoplasmic reticulum membrane"/>
    <property type="evidence" value="ECO:0007669"/>
    <property type="project" value="UniProtKB-SubCell"/>
</dbReference>
<evidence type="ECO:0000256" key="5">
    <source>
        <dbReference type="ARBA" id="ARBA00022824"/>
    </source>
</evidence>
<sequence length="836" mass="95811">MKYSLQTLVAVLLGFVALAIAEQVQFDLTQQPPLVDNSTAAQYDRLSLDSLFWGPYRSGNYLGIRPRLPFSLMSGLLWFNVDDQSGFGTLKHKYEQGHNVTKANWIEFDPRFGGRQVIADGDCHIDITIDFVKSDNGKNWAVKIKADPHEGFENTRTSFVWYSGLEGEMYDEAQGINVPDGFITFDNEPSSVGYTGTVGLSGFSKALGTFELKINDGGEHTNNKHPEVDNLIIPELDPKYTHHLSLRIADGNLWRGDEIFITLLQQSIQDFTEKYPVESRGFSAALGLLVRDLNGYEGNFHLIQKVYEGACEFDIIYNDMASPPTERFTFDDLNTRVEATIKKFNTNFDKHFPLAGATPEEKVFGKELLSGLLGGLSYFYGDHKVDRTTLIEDEVELNEEGDEEVHLPKFKGQFEGPYELLTLVPSRPFFPRGFYWDEGFHLLPLLDYDTDLALEIIKSWFNLIDKEGWIAREQILGMEARARVPAEFIDQSTAIVNPPTIMLAFTYLLDKANLQSDNKPVDLDAIEGDISRENLGNIVVTNPSLLANYTREIYPKLKLHFDSFRKSQQGYVEEFDRGDNTEAYRWRGRTLTHCLASGLDDYPRYLPIDTAELNVDLLCWIGVMTRSIKRIAELLEIENDVKLYTKIENDISENIAKIHWSEEEKCYCDVSLDENEEDVHACYKGYISLFPFLTKFIPPLDVHKLESVVDLISDPEELWSDYGIRSISKSSEFYRTGENYWRSPIWMNINYLVLDNLRYYYDNSREFLSPELKEKIETSYMQLRHNIISNVKSEWERSGYVWESYDDKTGAAKGAKNFLGWSSLVLLMMEMPEVLA</sequence>
<evidence type="ECO:0000256" key="2">
    <source>
        <dbReference type="ARBA" id="ARBA00010833"/>
    </source>
</evidence>
<feature type="domain" description="Glycosyl hydrolase family 63 C-terminal" evidence="15">
    <location>
        <begin position="329"/>
        <end position="830"/>
    </location>
</feature>
<dbReference type="GO" id="GO:0006487">
    <property type="term" value="P:protein N-linked glycosylation"/>
    <property type="evidence" value="ECO:0007669"/>
    <property type="project" value="UniProtKB-UniRule"/>
</dbReference>
<keyword evidence="10 12" id="KW-0326">Glycosidase</keyword>
<keyword evidence="5 12" id="KW-0256">Endoplasmic reticulum</keyword>
<evidence type="ECO:0000256" key="7">
    <source>
        <dbReference type="ARBA" id="ARBA00022989"/>
    </source>
</evidence>
<keyword evidence="7" id="KW-1133">Transmembrane helix</keyword>
<dbReference type="InterPro" id="IPR031631">
    <property type="entry name" value="Glyco_hydro_63N"/>
</dbReference>
<feature type="signal peptide" evidence="14">
    <location>
        <begin position="1"/>
        <end position="21"/>
    </location>
</feature>
<comment type="pathway">
    <text evidence="13">Glycan metabolism; N-glycan degradation.</text>
</comment>
<evidence type="ECO:0000256" key="4">
    <source>
        <dbReference type="ARBA" id="ARBA00022801"/>
    </source>
</evidence>
<dbReference type="InterPro" id="IPR038518">
    <property type="entry name" value="Glyco_hydro_63N_sf"/>
</dbReference>
<keyword evidence="8" id="KW-0472">Membrane</keyword>
<comment type="function">
    <text evidence="12">Cleaves the distal alpha 1,2-linked glucose residue from the Glc(3)Man(9)GlcNAc(2) oligosaccharide precursor.</text>
</comment>
<feature type="domain" description="Glycosyl hydrolase family 63 N-terminal" evidence="16">
    <location>
        <begin position="50"/>
        <end position="278"/>
    </location>
</feature>
<dbReference type="InterPro" id="IPR012341">
    <property type="entry name" value="6hp_glycosidase-like_sf"/>
</dbReference>
<dbReference type="Gene3D" id="2.70.98.110">
    <property type="entry name" value="Glycosyl hydrolase family 63, N-terminal domain"/>
    <property type="match status" value="1"/>
</dbReference>
<dbReference type="Pfam" id="PF03200">
    <property type="entry name" value="Glyco_hydro_63"/>
    <property type="match status" value="1"/>
</dbReference>
<evidence type="ECO:0000256" key="1">
    <source>
        <dbReference type="ARBA" id="ARBA00004648"/>
    </source>
</evidence>
<comment type="catalytic activity">
    <reaction evidence="12">
        <text>N(4)-(alpha-D-Glc-(1-&gt;2)-alpha-D-Glc-(1-&gt;3)-alpha-D-Glc-(1-&gt;3)-alpha-D-Man-(1-&gt;2)-alpha-D-Man-(1-&gt;2)-alpha-D-Man-(1-&gt;3)-[alpha-D-Man-(1-&gt;2)-alpha-D-Man-(1-&gt;3)-[alpha-D-Man-(1-&gt;2)-alpha-D-Man-(1-&gt;6)]-alpha-D-Man-(1-&gt;6)]-beta-D-Man-(1-&gt;4)-beta-D-GlcNAc-(1-&gt;4)-beta-D-GlcNAc)-L-asparaginyl-[protein] + H2O = N(4)-(alpha-D-Glc-(1-&gt;3)-alpha-D-Glc-(1-&gt;3)-alpha-D-Man-(1-&gt;2)-alpha-D-Man-(1-&gt;2)-alpha-D-Man-(1-&gt;3)-[alpha-D-Man-(1-&gt;2)-alpha-D-Man-(1-&gt;3)-[alpha-D-Man-(1-&gt;2)-alpha-D-Man-(1-&gt;6)]-alpha-D-Man-(1-&gt;6)]-beta-D-Man-(1-&gt;4)-beta-D-GlcNAc-(1-&gt;4)-beta-D-GlcNAc)-L-asparaginyl-[protein] + beta-D-glucose</text>
        <dbReference type="Rhea" id="RHEA:55988"/>
        <dbReference type="Rhea" id="RHEA-COMP:12806"/>
        <dbReference type="Rhea" id="RHEA-COMP:14355"/>
        <dbReference type="ChEBI" id="CHEBI:15377"/>
        <dbReference type="ChEBI" id="CHEBI:15903"/>
        <dbReference type="ChEBI" id="CHEBI:59082"/>
        <dbReference type="ChEBI" id="CHEBI:132537"/>
        <dbReference type="EC" id="3.2.1.106"/>
    </reaction>
</comment>
<keyword evidence="9 13" id="KW-0325">Glycoprotein</keyword>
<dbReference type="Proteomes" id="UP000182259">
    <property type="component" value="Chromosome III"/>
</dbReference>
<evidence type="ECO:0000256" key="8">
    <source>
        <dbReference type="ARBA" id="ARBA00023136"/>
    </source>
</evidence>
<evidence type="ECO:0000259" key="16">
    <source>
        <dbReference type="Pfam" id="PF16923"/>
    </source>
</evidence>
<evidence type="ECO:0000259" key="15">
    <source>
        <dbReference type="Pfam" id="PF03200"/>
    </source>
</evidence>
<dbReference type="GO" id="GO:0004573">
    <property type="term" value="F:Glc3Man9GlcNAc2 oligosaccharide glucosidase activity"/>
    <property type="evidence" value="ECO:0007669"/>
    <property type="project" value="UniProtKB-UniRule"/>
</dbReference>
<keyword evidence="4 12" id="KW-0378">Hydrolase</keyword>
<keyword evidence="14" id="KW-0732">Signal</keyword>
<evidence type="ECO:0000256" key="6">
    <source>
        <dbReference type="ARBA" id="ARBA00022968"/>
    </source>
</evidence>
<name>A0A1L0DCF4_9ASCO</name>
<dbReference type="EC" id="3.2.1.106" evidence="11 12"/>
<evidence type="ECO:0000313" key="17">
    <source>
        <dbReference type="EMBL" id="SGZ53584.1"/>
    </source>
</evidence>
<proteinExistence type="inferred from homology"/>
<dbReference type="InterPro" id="IPR004888">
    <property type="entry name" value="Glycoside_hydrolase_63"/>
</dbReference>
<comment type="similarity">
    <text evidence="2 12">Belongs to the glycosyl hydrolase 63 family.</text>
</comment>
<dbReference type="InterPro" id="IPR008928">
    <property type="entry name" value="6-hairpin_glycosidase_sf"/>
</dbReference>
<evidence type="ECO:0000313" key="18">
    <source>
        <dbReference type="Proteomes" id="UP000182259"/>
    </source>
</evidence>
<organism evidence="17 18">
    <name type="scientific">Sungouiella intermedia</name>
    <dbReference type="NCBI Taxonomy" id="45354"/>
    <lineage>
        <taxon>Eukaryota</taxon>
        <taxon>Fungi</taxon>
        <taxon>Dikarya</taxon>
        <taxon>Ascomycota</taxon>
        <taxon>Saccharomycotina</taxon>
        <taxon>Pichiomycetes</taxon>
        <taxon>Metschnikowiaceae</taxon>
        <taxon>Sungouiella</taxon>
    </lineage>
</organism>
<dbReference type="InterPro" id="IPR031335">
    <property type="entry name" value="Glyco_hydro_63_C"/>
</dbReference>
<dbReference type="GO" id="GO:0009311">
    <property type="term" value="P:oligosaccharide metabolic process"/>
    <property type="evidence" value="ECO:0007669"/>
    <property type="project" value="UniProtKB-UniRule"/>
</dbReference>
<evidence type="ECO:0000256" key="13">
    <source>
        <dbReference type="RuleBase" id="RU369107"/>
    </source>
</evidence>
<dbReference type="SUPFAM" id="SSF48208">
    <property type="entry name" value="Six-hairpin glycosidases"/>
    <property type="match status" value="1"/>
</dbReference>
<dbReference type="AlphaFoldDB" id="A0A1L0DCF4"/>
<evidence type="ECO:0000256" key="9">
    <source>
        <dbReference type="ARBA" id="ARBA00023180"/>
    </source>
</evidence>
<evidence type="ECO:0000256" key="3">
    <source>
        <dbReference type="ARBA" id="ARBA00022692"/>
    </source>
</evidence>
<dbReference type="Pfam" id="PF16923">
    <property type="entry name" value="Glyco_hydro_63N"/>
    <property type="match status" value="1"/>
</dbReference>
<gene>
    <name evidence="17" type="ORF">SAMEA4029009_CIC11G00000001449</name>
</gene>
<dbReference type="Gene3D" id="1.50.10.10">
    <property type="match status" value="1"/>
</dbReference>
<comment type="subcellular location">
    <subcellularLocation>
        <location evidence="1 12">Endoplasmic reticulum membrane</location>
        <topology evidence="1 12">Single-pass type II membrane protein</topology>
    </subcellularLocation>
</comment>
<dbReference type="PANTHER" id="PTHR10412">
    <property type="entry name" value="MANNOSYL-OLIGOSACCHARIDE GLUCOSIDASE"/>
    <property type="match status" value="1"/>
</dbReference>
<protein>
    <recommendedName>
        <fullName evidence="11 12">Mannosyl-oligosaccharide glucosidase</fullName>
        <ecNumber evidence="11 12">3.2.1.106</ecNumber>
    </recommendedName>
    <alternativeName>
        <fullName evidence="13">Glucosidase I</fullName>
    </alternativeName>
</protein>